<dbReference type="PANTHER" id="PTHR34353">
    <property type="entry name" value="CRISPR-ASSOCIATED ENDONUCLEASE CAS1 1"/>
    <property type="match status" value="1"/>
</dbReference>
<reference evidence="10 11" key="1">
    <citation type="journal article" date="2019" name="Nat. Med.">
        <title>A library of human gut bacterial isolates paired with longitudinal multiomics data enables mechanistic microbiome research.</title>
        <authorList>
            <person name="Poyet M."/>
            <person name="Groussin M."/>
            <person name="Gibbons S.M."/>
            <person name="Avila-Pacheco J."/>
            <person name="Jiang X."/>
            <person name="Kearney S.M."/>
            <person name="Perrotta A.R."/>
            <person name="Berdy B."/>
            <person name="Zhao S."/>
            <person name="Lieberman T.D."/>
            <person name="Swanson P.K."/>
            <person name="Smith M."/>
            <person name="Roesemann S."/>
            <person name="Alexander J.E."/>
            <person name="Rich S.A."/>
            <person name="Livny J."/>
            <person name="Vlamakis H."/>
            <person name="Clish C."/>
            <person name="Bullock K."/>
            <person name="Deik A."/>
            <person name="Scott J."/>
            <person name="Pierce K.A."/>
            <person name="Xavier R.J."/>
            <person name="Alm E.J."/>
        </authorList>
    </citation>
    <scope>NUCLEOTIDE SEQUENCE [LARGE SCALE GENOMIC DNA]</scope>
    <source>
        <strain evidence="10 11">BIOML-A105</strain>
    </source>
</reference>
<dbReference type="InterPro" id="IPR050646">
    <property type="entry name" value="Cas1"/>
</dbReference>
<dbReference type="GO" id="GO:0003677">
    <property type="term" value="F:DNA binding"/>
    <property type="evidence" value="ECO:0007669"/>
    <property type="project" value="UniProtKB-KW"/>
</dbReference>
<gene>
    <name evidence="10" type="primary">cas1</name>
    <name evidence="10" type="ORF">GA629_04855</name>
</gene>
<proteinExistence type="predicted"/>
<dbReference type="Proteomes" id="UP000470200">
    <property type="component" value="Unassembled WGS sequence"/>
</dbReference>
<keyword evidence="7" id="KW-0238">DNA-binding</keyword>
<sequence length="236" mass="27146">RTRAMPASTSQRRTKPKVRRNSDVIRVNSERIAEQSEKLRQALLNARDCRSIDELRGIEGLAAKDYFFTFDDLILRNKDDFFFQQRSRRPPLDRVNALMSFVYSILTSDCIAALQGVGLDPYVGFMHTDRPGRASLALDLVEEFRPTIADRFVLTLINTGTIKPSQFEIRENSGVFLSEDGRKTVLAAWQKRKQETLTHPFFNEKMPWGLVPHAQALLLNRAIRGDLDAYPPFMWK</sequence>
<evidence type="ECO:0000256" key="6">
    <source>
        <dbReference type="ARBA" id="ARBA00023118"/>
    </source>
</evidence>
<evidence type="ECO:0000256" key="1">
    <source>
        <dbReference type="ARBA" id="ARBA00022722"/>
    </source>
</evidence>
<dbReference type="GO" id="GO:0043571">
    <property type="term" value="P:maintenance of CRISPR repeat elements"/>
    <property type="evidence" value="ECO:0007669"/>
    <property type="project" value="InterPro"/>
</dbReference>
<dbReference type="InterPro" id="IPR002729">
    <property type="entry name" value="CRISPR-assoc_Cas1"/>
</dbReference>
<evidence type="ECO:0000256" key="7">
    <source>
        <dbReference type="ARBA" id="ARBA00023125"/>
    </source>
</evidence>
<dbReference type="EMBL" id="WDIP01000003">
    <property type="protein sequence ID" value="KAB5885999.1"/>
    <property type="molecule type" value="Genomic_DNA"/>
</dbReference>
<keyword evidence="2" id="KW-0479">Metal-binding</keyword>
<evidence type="ECO:0000313" key="11">
    <source>
        <dbReference type="Proteomes" id="UP000470200"/>
    </source>
</evidence>
<protein>
    <submittedName>
        <fullName evidence="10">CRISPR-associated endonuclease Cas1</fullName>
    </submittedName>
</protein>
<evidence type="ECO:0000256" key="2">
    <source>
        <dbReference type="ARBA" id="ARBA00022723"/>
    </source>
</evidence>
<dbReference type="GO" id="GO:0051607">
    <property type="term" value="P:defense response to virus"/>
    <property type="evidence" value="ECO:0007669"/>
    <property type="project" value="UniProtKB-KW"/>
</dbReference>
<organism evidence="10 11">
    <name type="scientific">Bifidobacterium adolescentis</name>
    <dbReference type="NCBI Taxonomy" id="1680"/>
    <lineage>
        <taxon>Bacteria</taxon>
        <taxon>Bacillati</taxon>
        <taxon>Actinomycetota</taxon>
        <taxon>Actinomycetes</taxon>
        <taxon>Bifidobacteriales</taxon>
        <taxon>Bifidobacteriaceae</taxon>
        <taxon>Bifidobacterium</taxon>
    </lineage>
</organism>
<evidence type="ECO:0000256" key="5">
    <source>
        <dbReference type="ARBA" id="ARBA00022842"/>
    </source>
</evidence>
<comment type="subunit">
    <text evidence="9">Homodimer, forms a heterotetramer with a Cas2 homodimer.</text>
</comment>
<keyword evidence="3 10" id="KW-0255">Endonuclease</keyword>
<comment type="caution">
    <text evidence="10">The sequence shown here is derived from an EMBL/GenBank/DDBJ whole genome shotgun (WGS) entry which is preliminary data.</text>
</comment>
<keyword evidence="8" id="KW-0464">Manganese</keyword>
<evidence type="ECO:0000313" key="10">
    <source>
        <dbReference type="EMBL" id="KAB5885999.1"/>
    </source>
</evidence>
<feature type="non-terminal residue" evidence="10">
    <location>
        <position position="1"/>
    </location>
</feature>
<evidence type="ECO:0000256" key="4">
    <source>
        <dbReference type="ARBA" id="ARBA00022801"/>
    </source>
</evidence>
<dbReference type="GO" id="GO:0046872">
    <property type="term" value="F:metal ion binding"/>
    <property type="evidence" value="ECO:0007669"/>
    <property type="project" value="UniProtKB-KW"/>
</dbReference>
<evidence type="ECO:0000256" key="9">
    <source>
        <dbReference type="ARBA" id="ARBA00038592"/>
    </source>
</evidence>
<dbReference type="Pfam" id="PF01867">
    <property type="entry name" value="Cas_Cas1"/>
    <property type="match status" value="1"/>
</dbReference>
<keyword evidence="5" id="KW-0460">Magnesium</keyword>
<accession>A0A6A2RAZ4</accession>
<evidence type="ECO:0000256" key="3">
    <source>
        <dbReference type="ARBA" id="ARBA00022759"/>
    </source>
</evidence>
<dbReference type="InterPro" id="IPR042206">
    <property type="entry name" value="CRISPR-assoc_Cas1_C"/>
</dbReference>
<keyword evidence="4" id="KW-0378">Hydrolase</keyword>
<evidence type="ECO:0000256" key="8">
    <source>
        <dbReference type="ARBA" id="ARBA00023211"/>
    </source>
</evidence>
<dbReference type="NCBIfam" id="TIGR00287">
    <property type="entry name" value="cas1"/>
    <property type="match status" value="1"/>
</dbReference>
<dbReference type="Gene3D" id="1.20.120.920">
    <property type="entry name" value="CRISPR-associated endonuclease Cas1, C-terminal domain"/>
    <property type="match status" value="1"/>
</dbReference>
<dbReference type="GO" id="GO:0016787">
    <property type="term" value="F:hydrolase activity"/>
    <property type="evidence" value="ECO:0007669"/>
    <property type="project" value="UniProtKB-KW"/>
</dbReference>
<dbReference type="AlphaFoldDB" id="A0A6A2RAZ4"/>
<dbReference type="PANTHER" id="PTHR34353:SF2">
    <property type="entry name" value="CRISPR-ASSOCIATED ENDONUCLEASE CAS1 1"/>
    <property type="match status" value="1"/>
</dbReference>
<name>A0A6A2RAZ4_BIFAD</name>
<dbReference type="GO" id="GO:0004519">
    <property type="term" value="F:endonuclease activity"/>
    <property type="evidence" value="ECO:0007669"/>
    <property type="project" value="UniProtKB-KW"/>
</dbReference>
<keyword evidence="1" id="KW-0540">Nuclease</keyword>
<keyword evidence="6" id="KW-0051">Antiviral defense</keyword>